<evidence type="ECO:0000256" key="1">
    <source>
        <dbReference type="SAM" id="MobiDB-lite"/>
    </source>
</evidence>
<protein>
    <recommendedName>
        <fullName evidence="4">RRM domain-containing protein</fullName>
    </recommendedName>
</protein>
<gene>
    <name evidence="2" type="ORF">M011DRAFT_121151</name>
</gene>
<reference evidence="2" key="1">
    <citation type="journal article" date="2020" name="Stud. Mycol.">
        <title>101 Dothideomycetes genomes: a test case for predicting lifestyles and emergence of pathogens.</title>
        <authorList>
            <person name="Haridas S."/>
            <person name="Albert R."/>
            <person name="Binder M."/>
            <person name="Bloem J."/>
            <person name="Labutti K."/>
            <person name="Salamov A."/>
            <person name="Andreopoulos B."/>
            <person name="Baker S."/>
            <person name="Barry K."/>
            <person name="Bills G."/>
            <person name="Bluhm B."/>
            <person name="Cannon C."/>
            <person name="Castanera R."/>
            <person name="Culley D."/>
            <person name="Daum C."/>
            <person name="Ezra D."/>
            <person name="Gonzalez J."/>
            <person name="Henrissat B."/>
            <person name="Kuo A."/>
            <person name="Liang C."/>
            <person name="Lipzen A."/>
            <person name="Lutzoni F."/>
            <person name="Magnuson J."/>
            <person name="Mondo S."/>
            <person name="Nolan M."/>
            <person name="Ohm R."/>
            <person name="Pangilinan J."/>
            <person name="Park H.-J."/>
            <person name="Ramirez L."/>
            <person name="Alfaro M."/>
            <person name="Sun H."/>
            <person name="Tritt A."/>
            <person name="Yoshinaga Y."/>
            <person name="Zwiers L.-H."/>
            <person name="Turgeon B."/>
            <person name="Goodwin S."/>
            <person name="Spatafora J."/>
            <person name="Crous P."/>
            <person name="Grigoriev I."/>
        </authorList>
    </citation>
    <scope>NUCLEOTIDE SEQUENCE</scope>
    <source>
        <strain evidence="2">CBS 119925</strain>
    </source>
</reference>
<feature type="compositionally biased region" description="Polar residues" evidence="1">
    <location>
        <begin position="367"/>
        <end position="387"/>
    </location>
</feature>
<dbReference type="AlphaFoldDB" id="A0A6A6V9F6"/>
<accession>A0A6A6V9F6</accession>
<feature type="compositionally biased region" description="Basic and acidic residues" evidence="1">
    <location>
        <begin position="615"/>
        <end position="635"/>
    </location>
</feature>
<proteinExistence type="predicted"/>
<feature type="compositionally biased region" description="Low complexity" evidence="1">
    <location>
        <begin position="136"/>
        <end position="151"/>
    </location>
</feature>
<feature type="region of interest" description="Disordered" evidence="1">
    <location>
        <begin position="125"/>
        <end position="186"/>
    </location>
</feature>
<feature type="compositionally biased region" description="Basic residues" evidence="1">
    <location>
        <begin position="470"/>
        <end position="484"/>
    </location>
</feature>
<feature type="compositionally biased region" description="Basic and acidic residues" evidence="1">
    <location>
        <begin position="153"/>
        <end position="163"/>
    </location>
</feature>
<evidence type="ECO:0008006" key="4">
    <source>
        <dbReference type="Google" id="ProtNLM"/>
    </source>
</evidence>
<organism evidence="2 3">
    <name type="scientific">Sporormia fimetaria CBS 119925</name>
    <dbReference type="NCBI Taxonomy" id="1340428"/>
    <lineage>
        <taxon>Eukaryota</taxon>
        <taxon>Fungi</taxon>
        <taxon>Dikarya</taxon>
        <taxon>Ascomycota</taxon>
        <taxon>Pezizomycotina</taxon>
        <taxon>Dothideomycetes</taxon>
        <taxon>Pleosporomycetidae</taxon>
        <taxon>Pleosporales</taxon>
        <taxon>Sporormiaceae</taxon>
        <taxon>Sporormia</taxon>
    </lineage>
</organism>
<dbReference type="OrthoDB" id="3800936at2759"/>
<feature type="region of interest" description="Disordered" evidence="1">
    <location>
        <begin position="450"/>
        <end position="497"/>
    </location>
</feature>
<evidence type="ECO:0000313" key="3">
    <source>
        <dbReference type="Proteomes" id="UP000799440"/>
    </source>
</evidence>
<feature type="region of interest" description="Disordered" evidence="1">
    <location>
        <begin position="607"/>
        <end position="668"/>
    </location>
</feature>
<keyword evidence="3" id="KW-1185">Reference proteome</keyword>
<dbReference type="EMBL" id="MU006580">
    <property type="protein sequence ID" value="KAF2745797.1"/>
    <property type="molecule type" value="Genomic_DNA"/>
</dbReference>
<dbReference type="Proteomes" id="UP000799440">
    <property type="component" value="Unassembled WGS sequence"/>
</dbReference>
<feature type="compositionally biased region" description="Basic and acidic residues" evidence="1">
    <location>
        <begin position="389"/>
        <end position="399"/>
    </location>
</feature>
<feature type="compositionally biased region" description="Low complexity" evidence="1">
    <location>
        <begin position="455"/>
        <end position="465"/>
    </location>
</feature>
<feature type="region of interest" description="Disordered" evidence="1">
    <location>
        <begin position="357"/>
        <end position="435"/>
    </location>
</feature>
<evidence type="ECO:0000313" key="2">
    <source>
        <dbReference type="EMBL" id="KAF2745797.1"/>
    </source>
</evidence>
<name>A0A6A6V9F6_9PLEO</name>
<sequence length="803" mass="87850">MSLSPHRPCSFLPRRTCRCHPPLPIAASLSRYEFFHPYLSSPLLSSPPDSPSPLARGAHPRPPACALSSVAFLLRLNPLNLSRKQIFVRFPTARAPIPRCIALQLHLPETSPPLTALIPQRSSIASLGPGDMGEKTQASAPTSTAPPVAASGRPEEQEEKVAGEKPMLSSTEPLSGGLTHRNKSQTAKRIPFLRMEEAKGLAFFSTAHGAHSKREVPDPPPPVIVRIDRPQEVADFAHVYYNKYDRLYKCFFPFCGWAVEDLFDDYDIHLHGRTFLEKVLKYVTWENDYGVRIFAGAWARSYPDRLPFVKSCPYDPDDSLGIVFEVFTGGETHQFPPTFLWNAIAIMRNDLQSRPEAPSVVRETAAMTASSANGGPESRTATSTAQKVDNMDERRRPDDTTGSPAPIEIHIPPPQNHPVAQMPLARGSSNPMTDAPTQLQTPILAHPTVVPPTYAGGQAQGAQAGSLRNPRVRTQRQSSSHHRSGPYPGWAENMPMPPPTGQNRNASISMTMIPSPGPHSVVPVGPPISGGMGQMAPQMGNLPVFPPNVPGGMYPGHMPLGPIPQGPTQYPGLPLGGPNMDLSQQGYQVSLTGPRGMPISEFASNAPYGHVPTMQRHDQPGGSDPRRSGRPERQHALYNPYGAERPEFANIPSQSSNRRASRGGYPTGTVRFRKQSLGAYSRPTVLAGGEQHSMRGGHAEPFSPTNFGLPRDIQPIDPDDPERGCRDDWIGPKNDFVTELIVFDIPHEATDIDVMTFFQKRADVTPTNVKLRTDRYEHPIANVRYVSREPISISSLTKSVSRG</sequence>